<dbReference type="AlphaFoldDB" id="A0A346AWE1"/>
<dbReference type="KEGG" id="meg:DKB62_00585"/>
<feature type="domain" description="G5" evidence="3">
    <location>
        <begin position="141"/>
        <end position="221"/>
    </location>
</feature>
<dbReference type="Gene3D" id="2.20.230.10">
    <property type="entry name" value="Resuscitation-promoting factor rpfb"/>
    <property type="match status" value="1"/>
</dbReference>
<dbReference type="SUPFAM" id="SSF50685">
    <property type="entry name" value="Barwin-like endoglucanases"/>
    <property type="match status" value="1"/>
</dbReference>
<gene>
    <name evidence="4" type="ORF">DKB62_00585</name>
</gene>
<dbReference type="InterPro" id="IPR010611">
    <property type="entry name" value="3D_dom"/>
</dbReference>
<name>A0A346AWE1_9FIRM</name>
<dbReference type="InterPro" id="IPR011098">
    <property type="entry name" value="G5_dom"/>
</dbReference>
<dbReference type="Pfam" id="PF03990">
    <property type="entry name" value="DUF348"/>
    <property type="match status" value="2"/>
</dbReference>
<evidence type="ECO:0000313" key="5">
    <source>
        <dbReference type="Proteomes" id="UP000254337"/>
    </source>
</evidence>
<dbReference type="SMART" id="SM01208">
    <property type="entry name" value="G5"/>
    <property type="match status" value="1"/>
</dbReference>
<dbReference type="PROSITE" id="PS51109">
    <property type="entry name" value="G5"/>
    <property type="match status" value="1"/>
</dbReference>
<dbReference type="PANTHER" id="PTHR39160:SF4">
    <property type="entry name" value="RESUSCITATION-PROMOTING FACTOR RPFB"/>
    <property type="match status" value="1"/>
</dbReference>
<dbReference type="OrthoDB" id="9798935at2"/>
<sequence length="325" mass="35395">MNKRYQGPITRMYATLVALLIIVSLAGFIDKGKSVTIQTDGATRSVYTHAVNADALMRENNIALGSYDEIEMSTSELLEGTAVTVRRAVPVILEHKGKQQTVMSAKKTVQEVAEQYGYDAENYRPYGDTSAPVVPDMTIRIGNISRKAITEDEVVPFAIESIPDENLSQGQEEIVQEGMNGRKKVTVHIISLDGQVVGKEVVSTTLVTEMQPLIRRVGTQETVTLNTGDVSKYKEVFTMEATAYLPSDGNGAGITKMGTVARYGVVAVDPNVIPLGTRVYIPGYGVAIAEDTGGDILGNRIDLCMEDYNSCMVFGRRTVPVYILE</sequence>
<evidence type="ECO:0000256" key="2">
    <source>
        <dbReference type="SAM" id="Phobius"/>
    </source>
</evidence>
<reference evidence="4 5" key="1">
    <citation type="submission" date="2018-05" db="EMBL/GenBank/DDBJ databases">
        <title>Complete genome sequence of Megasphaera sp. AJH120T, isolated from the ceca of a chicken.</title>
        <authorList>
            <person name="Maki J."/>
            <person name="Looft T."/>
        </authorList>
    </citation>
    <scope>NUCLEOTIDE SEQUENCE [LARGE SCALE GENOMIC DNA]</scope>
    <source>
        <strain evidence="4 5">AJH120</strain>
    </source>
</reference>
<keyword evidence="2" id="KW-0472">Membrane</keyword>
<proteinExistence type="predicted"/>
<evidence type="ECO:0000256" key="1">
    <source>
        <dbReference type="ARBA" id="ARBA00022729"/>
    </source>
</evidence>
<dbReference type="PANTHER" id="PTHR39160">
    <property type="entry name" value="CELL WALL-BINDING PROTEIN YOCH"/>
    <property type="match status" value="1"/>
</dbReference>
<dbReference type="Proteomes" id="UP000254337">
    <property type="component" value="Chromosome"/>
</dbReference>
<dbReference type="GO" id="GO:0009254">
    <property type="term" value="P:peptidoglycan turnover"/>
    <property type="evidence" value="ECO:0007669"/>
    <property type="project" value="InterPro"/>
</dbReference>
<dbReference type="GO" id="GO:0004553">
    <property type="term" value="F:hydrolase activity, hydrolyzing O-glycosyl compounds"/>
    <property type="evidence" value="ECO:0007669"/>
    <property type="project" value="InterPro"/>
</dbReference>
<dbReference type="Gene3D" id="2.40.40.10">
    <property type="entry name" value="RlpA-like domain"/>
    <property type="match status" value="1"/>
</dbReference>
<keyword evidence="5" id="KW-1185">Reference proteome</keyword>
<organism evidence="4 5">
    <name type="scientific">Megasphaera stantonii</name>
    <dbReference type="NCBI Taxonomy" id="2144175"/>
    <lineage>
        <taxon>Bacteria</taxon>
        <taxon>Bacillati</taxon>
        <taxon>Bacillota</taxon>
        <taxon>Negativicutes</taxon>
        <taxon>Veillonellales</taxon>
        <taxon>Veillonellaceae</taxon>
        <taxon>Megasphaera</taxon>
    </lineage>
</organism>
<dbReference type="InterPro" id="IPR007137">
    <property type="entry name" value="DUF348"/>
</dbReference>
<feature type="transmembrane region" description="Helical" evidence="2">
    <location>
        <begin position="12"/>
        <end position="29"/>
    </location>
</feature>
<dbReference type="InterPro" id="IPR036908">
    <property type="entry name" value="RlpA-like_sf"/>
</dbReference>
<dbReference type="InterPro" id="IPR051933">
    <property type="entry name" value="Resuscitation_pf_RpfB"/>
</dbReference>
<accession>A0A346AWE1</accession>
<keyword evidence="2" id="KW-0812">Transmembrane</keyword>
<evidence type="ECO:0000313" key="4">
    <source>
        <dbReference type="EMBL" id="AXL20184.1"/>
    </source>
</evidence>
<dbReference type="GO" id="GO:0019867">
    <property type="term" value="C:outer membrane"/>
    <property type="evidence" value="ECO:0007669"/>
    <property type="project" value="InterPro"/>
</dbReference>
<dbReference type="RefSeq" id="WP_087477439.1">
    <property type="nucleotide sequence ID" value="NZ_CALYAU010000005.1"/>
</dbReference>
<keyword evidence="2" id="KW-1133">Transmembrane helix</keyword>
<dbReference type="Pfam" id="PF06725">
    <property type="entry name" value="3D"/>
    <property type="match status" value="1"/>
</dbReference>
<protein>
    <submittedName>
        <fullName evidence="4">DUF348 domain-containing protein</fullName>
    </submittedName>
</protein>
<evidence type="ECO:0000259" key="3">
    <source>
        <dbReference type="PROSITE" id="PS51109"/>
    </source>
</evidence>
<keyword evidence="1" id="KW-0732">Signal</keyword>
<dbReference type="CDD" id="cd22786">
    <property type="entry name" value="DPBB_YuiC-like"/>
    <property type="match status" value="1"/>
</dbReference>
<dbReference type="Pfam" id="PF07501">
    <property type="entry name" value="G5"/>
    <property type="match status" value="1"/>
</dbReference>
<dbReference type="EMBL" id="CP029462">
    <property type="protein sequence ID" value="AXL20184.1"/>
    <property type="molecule type" value="Genomic_DNA"/>
</dbReference>